<comment type="caution">
    <text evidence="2">The sequence shown here is derived from an EMBL/GenBank/DDBJ whole genome shotgun (WGS) entry which is preliminary data.</text>
</comment>
<keyword evidence="1" id="KW-0812">Transmembrane</keyword>
<gene>
    <name evidence="2" type="ORF">UW79_C0033G0005</name>
</gene>
<feature type="transmembrane region" description="Helical" evidence="1">
    <location>
        <begin position="9"/>
        <end position="29"/>
    </location>
</feature>
<dbReference type="Proteomes" id="UP000034032">
    <property type="component" value="Unassembled WGS sequence"/>
</dbReference>
<evidence type="ECO:0000313" key="2">
    <source>
        <dbReference type="EMBL" id="KKT80851.1"/>
    </source>
</evidence>
<organism evidence="2 3">
    <name type="scientific">Candidatus Yanofskybacteria bacterium GW2011_GWA2_44_9</name>
    <dbReference type="NCBI Taxonomy" id="1619025"/>
    <lineage>
        <taxon>Bacteria</taxon>
        <taxon>Candidatus Yanofskyibacteriota</taxon>
    </lineage>
</organism>
<evidence type="ECO:0000313" key="3">
    <source>
        <dbReference type="Proteomes" id="UP000034032"/>
    </source>
</evidence>
<dbReference type="EMBL" id="LCJR01000033">
    <property type="protein sequence ID" value="KKT80851.1"/>
    <property type="molecule type" value="Genomic_DNA"/>
</dbReference>
<reference evidence="2 3" key="1">
    <citation type="journal article" date="2015" name="Nature">
        <title>rRNA introns, odd ribosomes, and small enigmatic genomes across a large radiation of phyla.</title>
        <authorList>
            <person name="Brown C.T."/>
            <person name="Hug L.A."/>
            <person name="Thomas B.C."/>
            <person name="Sharon I."/>
            <person name="Castelle C.J."/>
            <person name="Singh A."/>
            <person name="Wilkins M.J."/>
            <person name="Williams K.H."/>
            <person name="Banfield J.F."/>
        </authorList>
    </citation>
    <scope>NUCLEOTIDE SEQUENCE [LARGE SCALE GENOMIC DNA]</scope>
</reference>
<dbReference type="AlphaFoldDB" id="A0A0G1KAR9"/>
<name>A0A0G1KAR9_9BACT</name>
<proteinExistence type="predicted"/>
<protein>
    <submittedName>
        <fullName evidence="2">Uncharacterized protein</fullName>
    </submittedName>
</protein>
<evidence type="ECO:0000256" key="1">
    <source>
        <dbReference type="SAM" id="Phobius"/>
    </source>
</evidence>
<sequence length="123" mass="13758">MYKYIRDRFGVVPLMAIGLVIAVGGVLILQNSVSVRVNLGSAEYEYYEGDGAPCAKFSDNPYYCGGQNIGDKCTYESGWLWWKKTNSGTCQQEDGKQNTDRQPICYCKTGTEEDSDSGYDLYE</sequence>
<keyword evidence="1" id="KW-1133">Transmembrane helix</keyword>
<keyword evidence="1" id="KW-0472">Membrane</keyword>
<accession>A0A0G1KAR9</accession>